<evidence type="ECO:0000256" key="3">
    <source>
        <dbReference type="ARBA" id="ARBA00004245"/>
    </source>
</evidence>
<dbReference type="Proteomes" id="UP000472276">
    <property type="component" value="Unassembled WGS sequence"/>
</dbReference>
<evidence type="ECO:0000256" key="13">
    <source>
        <dbReference type="ARBA" id="ARBA00023242"/>
    </source>
</evidence>
<feature type="domain" description="MsrB" evidence="17">
    <location>
        <begin position="1"/>
        <end position="95"/>
    </location>
</feature>
<name>A0AAZ1XGK2_OREAU</name>
<comment type="similarity">
    <text evidence="4">Belongs to the MsrB Met sulfoxide reductase family.</text>
</comment>
<comment type="subcellular location">
    <subcellularLocation>
        <location evidence="3">Cytoplasm</location>
        <location evidence="3">Cytoskeleton</location>
    </subcellularLocation>
    <subcellularLocation>
        <location evidence="2">Nucleus</location>
    </subcellularLocation>
</comment>
<keyword evidence="6" id="KW-0399">Innate immunity</keyword>
<dbReference type="GO" id="GO:0033743">
    <property type="term" value="F:peptide-methionine (R)-S-oxide reductase activity"/>
    <property type="evidence" value="ECO:0007669"/>
    <property type="project" value="UniProtKB-EC"/>
</dbReference>
<sequence>MSYCSFSGGEEYKNHFQPGIYVCSECGHELFSSMSKFEHSSPWPAFSQTIRDDSVSKHPEAWGPIKKMLMDRKVSSERQEFSLLLMCSQQMKYSG</sequence>
<dbReference type="GO" id="GO:0046872">
    <property type="term" value="F:metal ion binding"/>
    <property type="evidence" value="ECO:0007669"/>
    <property type="project" value="UniProtKB-KW"/>
</dbReference>
<dbReference type="Pfam" id="PF01641">
    <property type="entry name" value="SelR"/>
    <property type="match status" value="1"/>
</dbReference>
<dbReference type="InterPro" id="IPR002579">
    <property type="entry name" value="Met_Sox_Rdtase_MsrB_dom"/>
</dbReference>
<proteinExistence type="inferred from homology"/>
<keyword evidence="11" id="KW-0560">Oxidoreductase</keyword>
<dbReference type="InterPro" id="IPR052150">
    <property type="entry name" value="MsrB_Met_sulfoxide_reductase"/>
</dbReference>
<reference evidence="18" key="3">
    <citation type="submission" date="2025-09" db="UniProtKB">
        <authorList>
            <consortium name="Ensembl"/>
        </authorList>
    </citation>
    <scope>IDENTIFICATION</scope>
</reference>
<dbReference type="GO" id="GO:0045087">
    <property type="term" value="P:innate immune response"/>
    <property type="evidence" value="ECO:0007669"/>
    <property type="project" value="UniProtKB-KW"/>
</dbReference>
<evidence type="ECO:0000259" key="17">
    <source>
        <dbReference type="PROSITE" id="PS51790"/>
    </source>
</evidence>
<dbReference type="SUPFAM" id="SSF51316">
    <property type="entry name" value="Mss4-like"/>
    <property type="match status" value="1"/>
</dbReference>
<evidence type="ECO:0000256" key="11">
    <source>
        <dbReference type="ARBA" id="ARBA00023002"/>
    </source>
</evidence>
<keyword evidence="5" id="KW-0963">Cytoplasm</keyword>
<reference evidence="18" key="2">
    <citation type="submission" date="2025-08" db="UniProtKB">
        <authorList>
            <consortium name="Ensembl"/>
        </authorList>
    </citation>
    <scope>IDENTIFICATION</scope>
</reference>
<evidence type="ECO:0000256" key="1">
    <source>
        <dbReference type="ARBA" id="ARBA00001947"/>
    </source>
</evidence>
<dbReference type="InterPro" id="IPR011057">
    <property type="entry name" value="Mss4-like_sf"/>
</dbReference>
<evidence type="ECO:0000256" key="12">
    <source>
        <dbReference type="ARBA" id="ARBA00023212"/>
    </source>
</evidence>
<evidence type="ECO:0000256" key="2">
    <source>
        <dbReference type="ARBA" id="ARBA00004123"/>
    </source>
</evidence>
<protein>
    <recommendedName>
        <fullName evidence="17">MsrB domain-containing protein</fullName>
    </recommendedName>
</protein>
<comment type="catalytic activity">
    <reaction evidence="15">
        <text>L-methionyl-[protein] + [thioredoxin]-disulfide + H2O = L-methionyl-(R)-S-oxide-[protein] + [thioredoxin]-dithiol</text>
        <dbReference type="Rhea" id="RHEA:24164"/>
        <dbReference type="Rhea" id="RHEA-COMP:10698"/>
        <dbReference type="Rhea" id="RHEA-COMP:10700"/>
        <dbReference type="Rhea" id="RHEA-COMP:12313"/>
        <dbReference type="Rhea" id="RHEA-COMP:12314"/>
        <dbReference type="ChEBI" id="CHEBI:15377"/>
        <dbReference type="ChEBI" id="CHEBI:16044"/>
        <dbReference type="ChEBI" id="CHEBI:29950"/>
        <dbReference type="ChEBI" id="CHEBI:45764"/>
        <dbReference type="ChEBI" id="CHEBI:50058"/>
        <dbReference type="EC" id="1.8.4.12"/>
    </reaction>
</comment>
<dbReference type="AlphaFoldDB" id="A0AAZ1XGK2"/>
<evidence type="ECO:0000313" key="19">
    <source>
        <dbReference type="Proteomes" id="UP000472276"/>
    </source>
</evidence>
<evidence type="ECO:0000313" key="18">
    <source>
        <dbReference type="Ensembl" id="ENSOABP00000067326.1"/>
    </source>
</evidence>
<accession>A0AAZ1XGK2</accession>
<evidence type="ECO:0000256" key="8">
    <source>
        <dbReference type="ARBA" id="ARBA00022833"/>
    </source>
</evidence>
<keyword evidence="8" id="KW-0862">Zinc</keyword>
<evidence type="ECO:0000256" key="6">
    <source>
        <dbReference type="ARBA" id="ARBA00022588"/>
    </source>
</evidence>
<keyword evidence="9" id="KW-0391">Immunity</keyword>
<reference evidence="19" key="1">
    <citation type="submission" date="2020-03" db="EMBL/GenBank/DDBJ databases">
        <title>Evolution of repeat sequences and sex chromosomes of tilapia species revealed by chromosome-level genomes.</title>
        <authorList>
            <person name="Xu L."/>
            <person name="Tao W."/>
            <person name="Wang D."/>
            <person name="Zhou Q."/>
        </authorList>
    </citation>
    <scope>NUCLEOTIDE SEQUENCE [LARGE SCALE GENOMIC DNA]</scope>
    <source>
        <strain evidence="19">Israel</strain>
    </source>
</reference>
<evidence type="ECO:0000256" key="15">
    <source>
        <dbReference type="ARBA" id="ARBA00048488"/>
    </source>
</evidence>
<dbReference type="PANTHER" id="PTHR46755">
    <property type="entry name" value="METHIONINE-R-SULFOXIDE REDUCTASE B1"/>
    <property type="match status" value="1"/>
</dbReference>
<comment type="function">
    <text evidence="14">Methionine-sulfoxide reductase that specifically reduces methionine (R)-sulfoxide back to methionine. While in many cases, methionine oxidation is the result of random oxidation following oxidative stress, methionine oxidation is also a post-translational modification that takes place on specific residue. Acts as a regulator of actin assembly by reducing methionine (R)-sulfoxide mediated by MICALs (MICAL1, MICAL2 or MICAL3) on actin, thereby promoting filament repolymerization. Plays a role in innate immunity by reducing oxidized actin, leading to actin repolymerization in macrophages.</text>
</comment>
<evidence type="ECO:0000256" key="9">
    <source>
        <dbReference type="ARBA" id="ARBA00022859"/>
    </source>
</evidence>
<dbReference type="GO" id="GO:0030091">
    <property type="term" value="P:protein repair"/>
    <property type="evidence" value="ECO:0007669"/>
    <property type="project" value="TreeGrafter"/>
</dbReference>
<keyword evidence="19" id="KW-1185">Reference proteome</keyword>
<dbReference type="GO" id="GO:0005856">
    <property type="term" value="C:cytoskeleton"/>
    <property type="evidence" value="ECO:0007669"/>
    <property type="project" value="UniProtKB-SubCell"/>
</dbReference>
<evidence type="ECO:0000256" key="10">
    <source>
        <dbReference type="ARBA" id="ARBA00022933"/>
    </source>
</evidence>
<keyword evidence="12" id="KW-0206">Cytoskeleton</keyword>
<gene>
    <name evidence="18" type="primary">MSRB1</name>
</gene>
<evidence type="ECO:0000256" key="7">
    <source>
        <dbReference type="ARBA" id="ARBA00022723"/>
    </source>
</evidence>
<organism evidence="18 19">
    <name type="scientific">Oreochromis aureus</name>
    <name type="common">Israeli tilapia</name>
    <name type="synonym">Chromis aureus</name>
    <dbReference type="NCBI Taxonomy" id="47969"/>
    <lineage>
        <taxon>Eukaryota</taxon>
        <taxon>Metazoa</taxon>
        <taxon>Chordata</taxon>
        <taxon>Craniata</taxon>
        <taxon>Vertebrata</taxon>
        <taxon>Euteleostomi</taxon>
        <taxon>Actinopterygii</taxon>
        <taxon>Neopterygii</taxon>
        <taxon>Teleostei</taxon>
        <taxon>Neoteleostei</taxon>
        <taxon>Acanthomorphata</taxon>
        <taxon>Ovalentaria</taxon>
        <taxon>Cichlomorphae</taxon>
        <taxon>Cichliformes</taxon>
        <taxon>Cichlidae</taxon>
        <taxon>African cichlids</taxon>
        <taxon>Pseudocrenilabrinae</taxon>
        <taxon>Oreochromini</taxon>
        <taxon>Oreochromis</taxon>
    </lineage>
</organism>
<dbReference type="Gene3D" id="2.170.150.20">
    <property type="entry name" value="Peptide methionine sulfoxide reductase"/>
    <property type="match status" value="1"/>
</dbReference>
<dbReference type="GO" id="GO:0005634">
    <property type="term" value="C:nucleus"/>
    <property type="evidence" value="ECO:0007669"/>
    <property type="project" value="UniProtKB-SubCell"/>
</dbReference>
<comment type="cofactor">
    <cofactor evidence="1">
        <name>Zn(2+)</name>
        <dbReference type="ChEBI" id="CHEBI:29105"/>
    </cofactor>
</comment>
<dbReference type="PANTHER" id="PTHR46755:SF5">
    <property type="entry name" value="METHIONINE-R-SULFOXIDE REDUCTASE B1"/>
    <property type="match status" value="1"/>
</dbReference>
<dbReference type="Ensembl" id="ENSOABT00000078491.1">
    <property type="protein sequence ID" value="ENSOABP00000067326.1"/>
    <property type="gene ID" value="ENSOABG00000030221.1"/>
</dbReference>
<evidence type="ECO:0000256" key="4">
    <source>
        <dbReference type="ARBA" id="ARBA00007174"/>
    </source>
</evidence>
<dbReference type="GO" id="GO:0033745">
    <property type="term" value="F:L-methionine-(R)-S-oxide reductase activity"/>
    <property type="evidence" value="ECO:0007669"/>
    <property type="project" value="UniProtKB-EC"/>
</dbReference>
<evidence type="ECO:0000256" key="16">
    <source>
        <dbReference type="ARBA" id="ARBA00049261"/>
    </source>
</evidence>
<comment type="catalytic activity">
    <reaction evidence="16">
        <text>[thioredoxin]-disulfide + L-methionine + H2O = L-methionine (R)-S-oxide + [thioredoxin]-dithiol</text>
        <dbReference type="Rhea" id="RHEA:21260"/>
        <dbReference type="Rhea" id="RHEA-COMP:10698"/>
        <dbReference type="Rhea" id="RHEA-COMP:10700"/>
        <dbReference type="ChEBI" id="CHEBI:15377"/>
        <dbReference type="ChEBI" id="CHEBI:29950"/>
        <dbReference type="ChEBI" id="CHEBI:50058"/>
        <dbReference type="ChEBI" id="CHEBI:57844"/>
        <dbReference type="ChEBI" id="CHEBI:58773"/>
        <dbReference type="EC" id="1.8.4.14"/>
    </reaction>
</comment>
<keyword evidence="13" id="KW-0539">Nucleus</keyword>
<evidence type="ECO:0000256" key="14">
    <source>
        <dbReference type="ARBA" id="ARBA00046083"/>
    </source>
</evidence>
<keyword evidence="7" id="KW-0479">Metal-binding</keyword>
<dbReference type="PROSITE" id="PS51790">
    <property type="entry name" value="MSRB"/>
    <property type="match status" value="1"/>
</dbReference>
<evidence type="ECO:0000256" key="5">
    <source>
        <dbReference type="ARBA" id="ARBA00022490"/>
    </source>
</evidence>
<keyword evidence="10" id="KW-0712">Selenocysteine</keyword>